<dbReference type="Gene3D" id="3.30.70.1440">
    <property type="entry name" value="Multidrug efflux transporter AcrB pore domain"/>
    <property type="match status" value="1"/>
</dbReference>
<proteinExistence type="predicted"/>
<dbReference type="InterPro" id="IPR001036">
    <property type="entry name" value="Acrflvin-R"/>
</dbReference>
<dbReference type="GO" id="GO:0042910">
    <property type="term" value="F:xenobiotic transmembrane transporter activity"/>
    <property type="evidence" value="ECO:0007669"/>
    <property type="project" value="TreeGrafter"/>
</dbReference>
<dbReference type="PANTHER" id="PTHR32063">
    <property type="match status" value="1"/>
</dbReference>
<evidence type="ECO:0000313" key="2">
    <source>
        <dbReference type="EMBL" id="GAI13718.1"/>
    </source>
</evidence>
<reference evidence="2" key="1">
    <citation type="journal article" date="2014" name="Front. Microbiol.">
        <title>High frequency of phylogenetically diverse reductive dehalogenase-homologous genes in deep subseafloor sedimentary metagenomes.</title>
        <authorList>
            <person name="Kawai M."/>
            <person name="Futagami T."/>
            <person name="Toyoda A."/>
            <person name="Takaki Y."/>
            <person name="Nishi S."/>
            <person name="Hori S."/>
            <person name="Arai W."/>
            <person name="Tsubouchi T."/>
            <person name="Morono Y."/>
            <person name="Uchiyama I."/>
            <person name="Ito T."/>
            <person name="Fujiyama A."/>
            <person name="Inagaki F."/>
            <person name="Takami H."/>
        </authorList>
    </citation>
    <scope>NUCLEOTIDE SEQUENCE</scope>
    <source>
        <strain evidence="2">Expedition CK06-06</strain>
    </source>
</reference>
<dbReference type="AlphaFoldDB" id="X1L422"/>
<feature type="transmembrane region" description="Helical" evidence="1">
    <location>
        <begin position="61"/>
        <end position="83"/>
    </location>
</feature>
<accession>X1L422</accession>
<gene>
    <name evidence="2" type="ORF">S06H3_13313</name>
</gene>
<sequence>MVSLVEALLILPAHLSGKGFSSKLKIFKLIDRIQLWTEKRLEAFVNGQFADFVIRTVKWRYVTLATGCAIFIITIGYITGGYIKVVFFDPVEADNMVSFLTMPKGTPVKQTQEIADSIEKAVVQVQQEFDTNRPGKASIIKHVATTIGDQPAARGGGPVRGIAIGSAAHLAEVNVELLGGEERDVSSTILKNRWREIVGEIPGVSSLTFFSEFFSAGEAINIEMSHQNFDTLLLAVETLKSI</sequence>
<keyword evidence="1" id="KW-0812">Transmembrane</keyword>
<protein>
    <recommendedName>
        <fullName evidence="3">Acriflavin resistance protein</fullName>
    </recommendedName>
</protein>
<evidence type="ECO:0008006" key="3">
    <source>
        <dbReference type="Google" id="ProtNLM"/>
    </source>
</evidence>
<dbReference type="Gene3D" id="3.30.70.1430">
    <property type="entry name" value="Multidrug efflux transporter AcrB pore domain"/>
    <property type="match status" value="1"/>
</dbReference>
<organism evidence="2">
    <name type="scientific">marine sediment metagenome</name>
    <dbReference type="NCBI Taxonomy" id="412755"/>
    <lineage>
        <taxon>unclassified sequences</taxon>
        <taxon>metagenomes</taxon>
        <taxon>ecological metagenomes</taxon>
    </lineage>
</organism>
<dbReference type="PANTHER" id="PTHR32063:SF33">
    <property type="entry name" value="RND SUPERFAMILY EFFLUX PUMP PERMEASE COMPONENT"/>
    <property type="match status" value="1"/>
</dbReference>
<comment type="caution">
    <text evidence="2">The sequence shown here is derived from an EMBL/GenBank/DDBJ whole genome shotgun (WGS) entry which is preliminary data.</text>
</comment>
<dbReference type="GO" id="GO:0005886">
    <property type="term" value="C:plasma membrane"/>
    <property type="evidence" value="ECO:0007669"/>
    <property type="project" value="TreeGrafter"/>
</dbReference>
<feature type="non-terminal residue" evidence="2">
    <location>
        <position position="242"/>
    </location>
</feature>
<name>X1L422_9ZZZZ</name>
<dbReference type="Gene3D" id="1.20.1640.10">
    <property type="entry name" value="Multidrug efflux transporter AcrB transmembrane domain"/>
    <property type="match status" value="2"/>
</dbReference>
<dbReference type="EMBL" id="BARV01006496">
    <property type="protein sequence ID" value="GAI13718.1"/>
    <property type="molecule type" value="Genomic_DNA"/>
</dbReference>
<keyword evidence="1" id="KW-0472">Membrane</keyword>
<evidence type="ECO:0000256" key="1">
    <source>
        <dbReference type="SAM" id="Phobius"/>
    </source>
</evidence>
<keyword evidence="1" id="KW-1133">Transmembrane helix</keyword>